<proteinExistence type="predicted"/>
<dbReference type="AlphaFoldDB" id="W6Q637"/>
<organism evidence="2 3">
    <name type="scientific">Penicillium roqueforti (strain FM164)</name>
    <dbReference type="NCBI Taxonomy" id="1365484"/>
    <lineage>
        <taxon>Eukaryota</taxon>
        <taxon>Fungi</taxon>
        <taxon>Dikarya</taxon>
        <taxon>Ascomycota</taxon>
        <taxon>Pezizomycotina</taxon>
        <taxon>Eurotiomycetes</taxon>
        <taxon>Eurotiomycetidae</taxon>
        <taxon>Eurotiales</taxon>
        <taxon>Aspergillaceae</taxon>
        <taxon>Penicillium</taxon>
    </lineage>
</organism>
<dbReference type="EMBL" id="HG792015">
    <property type="protein sequence ID" value="CDM29724.1"/>
    <property type="molecule type" value="Genomic_DNA"/>
</dbReference>
<evidence type="ECO:0000256" key="1">
    <source>
        <dbReference type="SAM" id="MobiDB-lite"/>
    </source>
</evidence>
<feature type="compositionally biased region" description="Polar residues" evidence="1">
    <location>
        <begin position="39"/>
        <end position="53"/>
    </location>
</feature>
<accession>W6Q637</accession>
<name>W6Q637_PENRF</name>
<gene>
    <name evidence="2" type="ORF">PROQFM164_S01g003537</name>
</gene>
<reference evidence="2" key="1">
    <citation type="journal article" date="2014" name="Nat. Commun.">
        <title>Multiple recent horizontal transfers of a large genomic region in cheese making fungi.</title>
        <authorList>
            <person name="Cheeseman K."/>
            <person name="Ropars J."/>
            <person name="Renault P."/>
            <person name="Dupont J."/>
            <person name="Gouzy J."/>
            <person name="Branca A."/>
            <person name="Abraham A.L."/>
            <person name="Ceppi M."/>
            <person name="Conseiller E."/>
            <person name="Debuchy R."/>
            <person name="Malagnac F."/>
            <person name="Goarin A."/>
            <person name="Silar P."/>
            <person name="Lacoste S."/>
            <person name="Sallet E."/>
            <person name="Bensimon A."/>
            <person name="Giraud T."/>
            <person name="Brygoo Y."/>
        </authorList>
    </citation>
    <scope>NUCLEOTIDE SEQUENCE [LARGE SCALE GENOMIC DNA]</scope>
    <source>
        <strain evidence="2">FM164</strain>
    </source>
</reference>
<feature type="compositionally biased region" description="Polar residues" evidence="1">
    <location>
        <begin position="107"/>
        <end position="120"/>
    </location>
</feature>
<sequence>MPISDRPTAQATAIIRYTHRPATIQRQPRFSPRPDSYDSKTATQTFYGATKQKSSLRKTNKPKSTKRKSSLNKPKSTKRKSSLRKTNKQKTTRRKSSLREPNKPKTTKQTSTLTRPALNT</sequence>
<feature type="region of interest" description="Disordered" evidence="1">
    <location>
        <begin position="1"/>
        <end position="120"/>
    </location>
</feature>
<keyword evidence="3" id="KW-1185">Reference proteome</keyword>
<dbReference type="Proteomes" id="UP000030686">
    <property type="component" value="Unassembled WGS sequence"/>
</dbReference>
<evidence type="ECO:0000313" key="2">
    <source>
        <dbReference type="EMBL" id="CDM29724.1"/>
    </source>
</evidence>
<protein>
    <submittedName>
        <fullName evidence="2">Genomic scaffold, ProqFM164S01</fullName>
    </submittedName>
</protein>
<evidence type="ECO:0000313" key="3">
    <source>
        <dbReference type="Proteomes" id="UP000030686"/>
    </source>
</evidence>
<feature type="compositionally biased region" description="Basic residues" evidence="1">
    <location>
        <begin position="54"/>
        <end position="96"/>
    </location>
</feature>